<dbReference type="Proteomes" id="UP000652219">
    <property type="component" value="Unassembled WGS sequence"/>
</dbReference>
<evidence type="ECO:0000313" key="1">
    <source>
        <dbReference type="EMBL" id="KAF6807450.1"/>
    </source>
</evidence>
<gene>
    <name evidence="1" type="ORF">CSOJ01_08179</name>
</gene>
<accession>A0A8H6J7I3</accession>
<dbReference type="EMBL" id="WIGN01000137">
    <property type="protein sequence ID" value="KAF6807450.1"/>
    <property type="molecule type" value="Genomic_DNA"/>
</dbReference>
<proteinExistence type="predicted"/>
<name>A0A8H6J7I3_9PEZI</name>
<comment type="caution">
    <text evidence="1">The sequence shown here is derived from an EMBL/GenBank/DDBJ whole genome shotgun (WGS) entry which is preliminary data.</text>
</comment>
<evidence type="ECO:0008006" key="3">
    <source>
        <dbReference type="Google" id="ProtNLM"/>
    </source>
</evidence>
<evidence type="ECO:0000313" key="2">
    <source>
        <dbReference type="Proteomes" id="UP000652219"/>
    </source>
</evidence>
<dbReference type="AlphaFoldDB" id="A0A8H6J7I3"/>
<reference evidence="1 2" key="1">
    <citation type="journal article" date="2020" name="Phytopathology">
        <title>Genome Sequence Resources of Colletotrichum truncatum, C. plurivorum, C. musicola, and C. sojae: Four Species Pathogenic to Soybean (Glycine max).</title>
        <authorList>
            <person name="Rogerio F."/>
            <person name="Boufleur T.R."/>
            <person name="Ciampi-Guillardi M."/>
            <person name="Sukno S.A."/>
            <person name="Thon M.R."/>
            <person name="Massola Junior N.S."/>
            <person name="Baroncelli R."/>
        </authorList>
    </citation>
    <scope>NUCLEOTIDE SEQUENCE [LARGE SCALE GENOMIC DNA]</scope>
    <source>
        <strain evidence="1 2">LFN0009</strain>
    </source>
</reference>
<protein>
    <recommendedName>
        <fullName evidence="3">Thioredoxin reductase</fullName>
    </recommendedName>
</protein>
<organism evidence="1 2">
    <name type="scientific">Colletotrichum sojae</name>
    <dbReference type="NCBI Taxonomy" id="2175907"/>
    <lineage>
        <taxon>Eukaryota</taxon>
        <taxon>Fungi</taxon>
        <taxon>Dikarya</taxon>
        <taxon>Ascomycota</taxon>
        <taxon>Pezizomycotina</taxon>
        <taxon>Sordariomycetes</taxon>
        <taxon>Hypocreomycetidae</taxon>
        <taxon>Glomerellales</taxon>
        <taxon>Glomerellaceae</taxon>
        <taxon>Colletotrichum</taxon>
        <taxon>Colletotrichum orchidearum species complex</taxon>
    </lineage>
</organism>
<keyword evidence="2" id="KW-1185">Reference proteome</keyword>
<sequence>MSDYSEQFVASIASALNSSQIPCVLWGHCLLRVHGIPSMSFMLTWKKAVEYVVPDHLLTASEQALEVLPRLTPCPNPETCLASSPDRPTPPPAFHLHITDSELTVGLYRQSETLWFLPTLDGSLARPEASDSKLPPPFLLASDRSSLPPWRPGRGSGVFGSGEQPVVVPKAHVLLEAFLRLYVRDAGRRVGAFAMPMIGYVEMYVDEDGLLDVGELPEPLRSSYAELRLGEKPLRQWRSELQRALETSEDEVGW</sequence>